<dbReference type="EMBL" id="LWLV01000350">
    <property type="protein sequence ID" value="OTA41586.1"/>
    <property type="molecule type" value="Genomic_DNA"/>
</dbReference>
<dbReference type="Proteomes" id="UP000194267">
    <property type="component" value="Unassembled WGS sequence"/>
</dbReference>
<keyword evidence="2 5" id="KW-0689">Ribosomal protein</keyword>
<evidence type="ECO:0000256" key="1">
    <source>
        <dbReference type="ARBA" id="ARBA00006227"/>
    </source>
</evidence>
<name>A0A1Y2T740_SYMTR</name>
<comment type="subunit">
    <text evidence="5">Part of the 50S ribosomal subunit.</text>
</comment>
<dbReference type="Pfam" id="PF00572">
    <property type="entry name" value="Ribosomal_L13"/>
    <property type="match status" value="1"/>
</dbReference>
<reference evidence="9" key="1">
    <citation type="submission" date="2016-04" db="EMBL/GenBank/DDBJ databases">
        <authorList>
            <person name="Antunes L.P."/>
            <person name="Martins L.F."/>
            <person name="Pereira R.V."/>
            <person name="Thomas A.M."/>
            <person name="Barbosa D."/>
            <person name="Nascimento L."/>
            <person name="Silva G.M."/>
            <person name="Condomitti G.W."/>
            <person name="Digiampietri L.A."/>
            <person name="Lombardi K.C."/>
            <person name="Ramos P.L."/>
            <person name="Quaggio R.B."/>
            <person name="Oliveira J.C."/>
            <person name="Pascon R.C."/>
            <person name="Cruz J.B."/>
            <person name="Silva A.M."/>
            <person name="Setubal J.C."/>
        </authorList>
    </citation>
    <scope>NUCLEOTIDE SEQUENCE [LARGE SCALE GENOMIC DNA]</scope>
</reference>
<dbReference type="GO" id="GO:0022625">
    <property type="term" value="C:cytosolic large ribosomal subunit"/>
    <property type="evidence" value="ECO:0007669"/>
    <property type="project" value="TreeGrafter"/>
</dbReference>
<dbReference type="GO" id="GO:0003729">
    <property type="term" value="F:mRNA binding"/>
    <property type="evidence" value="ECO:0007669"/>
    <property type="project" value="TreeGrafter"/>
</dbReference>
<dbReference type="PANTHER" id="PTHR11545">
    <property type="entry name" value="RIBOSOMAL PROTEIN L13"/>
    <property type="match status" value="1"/>
</dbReference>
<evidence type="ECO:0000256" key="6">
    <source>
        <dbReference type="RuleBase" id="RU003877"/>
    </source>
</evidence>
<keyword evidence="3 5" id="KW-0687">Ribonucleoprotein</keyword>
<proteinExistence type="inferred from homology"/>
<comment type="similarity">
    <text evidence="1 5 6">Belongs to the universal ribosomal protein uL13 family.</text>
</comment>
<dbReference type="HAMAP" id="MF_01366">
    <property type="entry name" value="Ribosomal_uL13"/>
    <property type="match status" value="1"/>
</dbReference>
<evidence type="ECO:0000256" key="2">
    <source>
        <dbReference type="ARBA" id="ARBA00022980"/>
    </source>
</evidence>
<evidence type="ECO:0000256" key="3">
    <source>
        <dbReference type="ARBA" id="ARBA00023274"/>
    </source>
</evidence>
<evidence type="ECO:0000313" key="8">
    <source>
        <dbReference type="EMBL" id="OTA41586.1"/>
    </source>
</evidence>
<evidence type="ECO:0000256" key="5">
    <source>
        <dbReference type="HAMAP-Rule" id="MF_01366"/>
    </source>
</evidence>
<dbReference type="GO" id="GO:0003735">
    <property type="term" value="F:structural constituent of ribosome"/>
    <property type="evidence" value="ECO:0007669"/>
    <property type="project" value="InterPro"/>
</dbReference>
<evidence type="ECO:0000313" key="9">
    <source>
        <dbReference type="Proteomes" id="UP000194267"/>
    </source>
</evidence>
<evidence type="ECO:0000256" key="7">
    <source>
        <dbReference type="RuleBase" id="RU003878"/>
    </source>
</evidence>
<organism evidence="8 9">
    <name type="scientific">Symbiobacterium thermophilum</name>
    <dbReference type="NCBI Taxonomy" id="2734"/>
    <lineage>
        <taxon>Bacteria</taxon>
        <taxon>Bacillati</taxon>
        <taxon>Bacillota</taxon>
        <taxon>Clostridia</taxon>
        <taxon>Eubacteriales</taxon>
        <taxon>Symbiobacteriaceae</taxon>
        <taxon>Symbiobacterium</taxon>
    </lineage>
</organism>
<dbReference type="InterPro" id="IPR036899">
    <property type="entry name" value="Ribosomal_uL13_sf"/>
</dbReference>
<evidence type="ECO:0000256" key="4">
    <source>
        <dbReference type="ARBA" id="ARBA00035201"/>
    </source>
</evidence>
<dbReference type="NCBIfam" id="TIGR01066">
    <property type="entry name" value="rplM_bact"/>
    <property type="match status" value="1"/>
</dbReference>
<dbReference type="SUPFAM" id="SSF52161">
    <property type="entry name" value="Ribosomal protein L13"/>
    <property type="match status" value="1"/>
</dbReference>
<sequence>MFHALGGNPVNRTYMAKPQDVERKWYVVDAEGKTLGRLASKVAAILRGKHKPTFTPHVDCGDYVIIVNAEKIQVTGKKRTDKVYYRHSGYPGGLKATTFEQMIARRPERVLELAIKGMLPHNRLGRRMYRKLKVYAGPEHPHAAQKPEPLEL</sequence>
<dbReference type="PIRSF" id="PIRSF002181">
    <property type="entry name" value="Ribosomal_L13"/>
    <property type="match status" value="1"/>
</dbReference>
<dbReference type="PROSITE" id="PS00783">
    <property type="entry name" value="RIBOSOMAL_L13"/>
    <property type="match status" value="1"/>
</dbReference>
<dbReference type="InterPro" id="IPR023563">
    <property type="entry name" value="Ribosomal_uL13_CS"/>
</dbReference>
<dbReference type="GO" id="GO:0017148">
    <property type="term" value="P:negative regulation of translation"/>
    <property type="evidence" value="ECO:0007669"/>
    <property type="project" value="TreeGrafter"/>
</dbReference>
<dbReference type="CDD" id="cd00392">
    <property type="entry name" value="Ribosomal_L13"/>
    <property type="match status" value="1"/>
</dbReference>
<dbReference type="GO" id="GO:0006412">
    <property type="term" value="P:translation"/>
    <property type="evidence" value="ECO:0007669"/>
    <property type="project" value="UniProtKB-UniRule"/>
</dbReference>
<dbReference type="InterPro" id="IPR005823">
    <property type="entry name" value="Ribosomal_uL13_bac-type"/>
</dbReference>
<accession>A0A1Y2T740</accession>
<dbReference type="AlphaFoldDB" id="A0A1Y2T740"/>
<comment type="function">
    <text evidence="5 7">This protein is one of the early assembly proteins of the 50S ribosomal subunit, although it is not seen to bind rRNA by itself. It is important during the early stages of 50S assembly.</text>
</comment>
<gene>
    <name evidence="5 7" type="primary">rplM</name>
    <name evidence="8" type="ORF">A6D92_05385</name>
</gene>
<dbReference type="FunFam" id="3.90.1180.10:FF:000001">
    <property type="entry name" value="50S ribosomal protein L13"/>
    <property type="match status" value="1"/>
</dbReference>
<dbReference type="InterPro" id="IPR005822">
    <property type="entry name" value="Ribosomal_uL13"/>
</dbReference>
<protein>
    <recommendedName>
        <fullName evidence="4 5">Large ribosomal subunit protein uL13</fullName>
    </recommendedName>
</protein>
<comment type="caution">
    <text evidence="8">The sequence shown here is derived from an EMBL/GenBank/DDBJ whole genome shotgun (WGS) entry which is preliminary data.</text>
</comment>
<dbReference type="PANTHER" id="PTHR11545:SF2">
    <property type="entry name" value="LARGE RIBOSOMAL SUBUNIT PROTEIN UL13M"/>
    <property type="match status" value="1"/>
</dbReference>
<dbReference type="Gene3D" id="3.90.1180.10">
    <property type="entry name" value="Ribosomal protein L13"/>
    <property type="match status" value="1"/>
</dbReference>